<dbReference type="RefSeq" id="XP_025837872.2">
    <property type="nucleotide sequence ID" value="XM_025982087.2"/>
</dbReference>
<evidence type="ECO:0000256" key="1">
    <source>
        <dbReference type="ARBA" id="ARBA00004430"/>
    </source>
</evidence>
<dbReference type="GeneID" id="112906956"/>
<dbReference type="PANTHER" id="PTHR20899">
    <property type="entry name" value="PIERCE HOMOLOG"/>
    <property type="match status" value="1"/>
</dbReference>
<evidence type="ECO:0000256" key="6">
    <source>
        <dbReference type="ARBA" id="ARBA00046397"/>
    </source>
</evidence>
<feature type="compositionally biased region" description="Pro residues" evidence="7">
    <location>
        <begin position="15"/>
        <end position="24"/>
    </location>
</feature>
<dbReference type="Pfam" id="PF14892">
    <property type="entry name" value="PIRC1_2"/>
    <property type="match status" value="1"/>
</dbReference>
<evidence type="ECO:0000256" key="3">
    <source>
        <dbReference type="ARBA" id="ARBA00023212"/>
    </source>
</evidence>
<comment type="subunit">
    <text evidence="6">Microtubule inner protein component of sperm flagellar doublet microtubules. Interacts with CFAP53, ODAD1 and ODAD3; the interactions link the outer dynein arms docking complex (ODA-DC) to the internal microtubule inner proteins (MIP) in cilium axoneme.</text>
</comment>
<evidence type="ECO:0000313" key="8">
    <source>
        <dbReference type="Proteomes" id="UP001652641"/>
    </source>
</evidence>
<evidence type="ECO:0000313" key="9">
    <source>
        <dbReference type="RefSeq" id="XP_025837872.2"/>
    </source>
</evidence>
<feature type="compositionally biased region" description="Low complexity" evidence="7">
    <location>
        <begin position="1"/>
        <end position="14"/>
    </location>
</feature>
<name>A0A3Q7QXF1_VULVU</name>
<organism evidence="8 9">
    <name type="scientific">Vulpes vulpes</name>
    <name type="common">Red fox</name>
    <dbReference type="NCBI Taxonomy" id="9627"/>
    <lineage>
        <taxon>Eukaryota</taxon>
        <taxon>Metazoa</taxon>
        <taxon>Chordata</taxon>
        <taxon>Craniata</taxon>
        <taxon>Vertebrata</taxon>
        <taxon>Euteleostomi</taxon>
        <taxon>Mammalia</taxon>
        <taxon>Eutheria</taxon>
        <taxon>Laurasiatheria</taxon>
        <taxon>Carnivora</taxon>
        <taxon>Caniformia</taxon>
        <taxon>Canidae</taxon>
        <taxon>Vulpes</taxon>
    </lineage>
</organism>
<keyword evidence="3" id="KW-0206">Cytoskeleton</keyword>
<evidence type="ECO:0000256" key="4">
    <source>
        <dbReference type="ARBA" id="ARBA00023273"/>
    </source>
</evidence>
<reference evidence="9" key="3">
    <citation type="submission" date="2025-08" db="UniProtKB">
        <authorList>
            <consortium name="RefSeq"/>
        </authorList>
    </citation>
    <scope>IDENTIFICATION</scope>
    <source>
        <tissue evidence="9">Cell line</tissue>
    </source>
</reference>
<dbReference type="Proteomes" id="UP001652641">
    <property type="component" value="Chromosome 2"/>
</dbReference>
<keyword evidence="2" id="KW-0963">Cytoplasm</keyword>
<feature type="region of interest" description="Disordered" evidence="7">
    <location>
        <begin position="1"/>
        <end position="26"/>
    </location>
</feature>
<comment type="similarity">
    <text evidence="5">Belongs to the PIERCE1 family.</text>
</comment>
<reference key="1">
    <citation type="submission" date="2019-01" db="UniProtKB">
        <authorList>
            <consortium name="RefSeq"/>
        </authorList>
    </citation>
    <scope>IDENTIFICATION</scope>
</reference>
<dbReference type="CTD" id="138162"/>
<comment type="subcellular location">
    <subcellularLocation>
        <location evidence="1">Cytoplasm</location>
        <location evidence="1">Cytoskeleton</location>
        <location evidence="1">Cilium axoneme</location>
    </subcellularLocation>
</comment>
<proteinExistence type="inferred from homology"/>
<evidence type="ECO:0000256" key="2">
    <source>
        <dbReference type="ARBA" id="ARBA00022490"/>
    </source>
</evidence>
<evidence type="ECO:0000256" key="7">
    <source>
        <dbReference type="SAM" id="MobiDB-lite"/>
    </source>
</evidence>
<keyword evidence="8" id="KW-1185">Reference proteome</keyword>
<dbReference type="InterPro" id="IPR026507">
    <property type="entry name" value="PIRC1/2"/>
</dbReference>
<dbReference type="GO" id="GO:0035082">
    <property type="term" value="P:axoneme assembly"/>
    <property type="evidence" value="ECO:0007669"/>
    <property type="project" value="InterPro"/>
</dbReference>
<keyword evidence="4" id="KW-0966">Cell projection</keyword>
<evidence type="ECO:0000256" key="5">
    <source>
        <dbReference type="ARBA" id="ARBA00038014"/>
    </source>
</evidence>
<reference evidence="8" key="2">
    <citation type="submission" date="2025-05" db="UniProtKB">
        <authorList>
            <consortium name="RefSeq"/>
        </authorList>
    </citation>
    <scope>NUCLEOTIDE SEQUENCE [LARGE SCALE GENOMIC DNA]</scope>
</reference>
<dbReference type="AlphaFoldDB" id="A0A3Q7QXF1"/>
<dbReference type="PANTHER" id="PTHR20899:SF1">
    <property type="entry name" value="PIERCER OF MICROTUBULE WALL 1 PROTEIN"/>
    <property type="match status" value="1"/>
</dbReference>
<dbReference type="GO" id="GO:0005879">
    <property type="term" value="C:axonemal microtubule"/>
    <property type="evidence" value="ECO:0007669"/>
    <property type="project" value="InterPro"/>
</dbReference>
<accession>A0A3Q7QXF1</accession>
<sequence length="93" mass="10287">MSEASPRECAAAEEPPAPAGPPPRTSDYYCVDENLPVRFNNPAWFRGYGTKEPVSMYRTSNQAYGSRAPTVHEMPQVECSGTTLSMSTWRRAS</sequence>
<gene>
    <name evidence="9" type="primary">PIERCE1</name>
</gene>
<protein>
    <submittedName>
        <fullName evidence="9">Piercer of microtubule wall 1 protein isoform X2</fullName>
    </submittedName>
</protein>